<dbReference type="Gene3D" id="3.30.450.40">
    <property type="match status" value="1"/>
</dbReference>
<dbReference type="PANTHER" id="PTHR43155:SF2">
    <property type="entry name" value="CYCLIC DI-GMP PHOSPHODIESTERASE PA4108"/>
    <property type="match status" value="1"/>
</dbReference>
<feature type="domain" description="HD-GYP" evidence="1">
    <location>
        <begin position="277"/>
        <end position="565"/>
    </location>
</feature>
<dbReference type="PANTHER" id="PTHR43155">
    <property type="entry name" value="CYCLIC DI-GMP PHOSPHODIESTERASE PA4108-RELATED"/>
    <property type="match status" value="1"/>
</dbReference>
<dbReference type="Pfam" id="PF13487">
    <property type="entry name" value="HD_5"/>
    <property type="match status" value="1"/>
</dbReference>
<proteinExistence type="predicted"/>
<dbReference type="InterPro" id="IPR006674">
    <property type="entry name" value="HD_domain"/>
</dbReference>
<dbReference type="SUPFAM" id="SSF109604">
    <property type="entry name" value="HD-domain/PDEase-like"/>
    <property type="match status" value="2"/>
</dbReference>
<reference evidence="2 3" key="1">
    <citation type="submission" date="2019-11" db="EMBL/GenBank/DDBJ databases">
        <authorList>
            <person name="Zheng R.K."/>
            <person name="Sun C.M."/>
        </authorList>
    </citation>
    <scope>NUCLEOTIDE SEQUENCE [LARGE SCALE GENOMIC DNA]</scope>
    <source>
        <strain evidence="2 3">SRB007</strain>
    </source>
</reference>
<dbReference type="SMART" id="SM00471">
    <property type="entry name" value="HDc"/>
    <property type="match status" value="1"/>
</dbReference>
<organism evidence="2 3">
    <name type="scientific">Pseudodesulfovibrio cashew</name>
    <dbReference type="NCBI Taxonomy" id="2678688"/>
    <lineage>
        <taxon>Bacteria</taxon>
        <taxon>Pseudomonadati</taxon>
        <taxon>Thermodesulfobacteriota</taxon>
        <taxon>Desulfovibrionia</taxon>
        <taxon>Desulfovibrionales</taxon>
        <taxon>Desulfovibrionaceae</taxon>
    </lineage>
</organism>
<evidence type="ECO:0000313" key="3">
    <source>
        <dbReference type="Proteomes" id="UP000428328"/>
    </source>
</evidence>
<name>A0A6I6JE41_9BACT</name>
<dbReference type="SUPFAM" id="SSF55781">
    <property type="entry name" value="GAF domain-like"/>
    <property type="match status" value="1"/>
</dbReference>
<dbReference type="Pfam" id="PF01966">
    <property type="entry name" value="HD"/>
    <property type="match status" value="1"/>
</dbReference>
<protein>
    <submittedName>
        <fullName evidence="2">GAF domain-containing protein</fullName>
    </submittedName>
</protein>
<dbReference type="KEGG" id="psel:GM415_01700"/>
<dbReference type="InterPro" id="IPR003607">
    <property type="entry name" value="HD/PDEase_dom"/>
</dbReference>
<keyword evidence="3" id="KW-1185">Reference proteome</keyword>
<accession>A0A6I6JE41</accession>
<gene>
    <name evidence="2" type="ORF">GM415_01700</name>
</gene>
<dbReference type="Proteomes" id="UP000428328">
    <property type="component" value="Chromosome"/>
</dbReference>
<dbReference type="CDD" id="cd00077">
    <property type="entry name" value="HDc"/>
    <property type="match status" value="1"/>
</dbReference>
<evidence type="ECO:0000313" key="2">
    <source>
        <dbReference type="EMBL" id="QGY38903.1"/>
    </source>
</evidence>
<sequence length="580" mass="65120">MTPLKKFIRPGVLRNLLRKAFGLTGGECPFAIVYEGEVVLTEGVEGLGGFDGDDVLSVPLQFDMIHGGEIRMRIPTGTLQEECLGYKRLLVFVTQSIQELIDTERARRSIADEALSKYRELALLHRSVLSINTSLSMRDVIGALINECRRENFPGELGMVFLSEPGSKSFHLAAQFGLPFGLDPQSLTESELFFDVINTGKGEIINDLSREERWQNEVGGLASMVLIPIASPNRTEGVLVMASENKGLFEAAHRQSLITLASVAGISVSNAFNFEGIQTLMNAILQALAEAIDSRDPFTAGHSERVAHLAVAFCLLLSEDAERPDVRFSDLDLREIYYSGILHDVGKIGIKEDVLTKKTRLPERHMEVLRGRFQLLAELDDFDWAEAFELVSRVNRTMCPDAADLEAVRQLSERSWRVKGDQHPLLYEDELAVLSLEYGNLTPDERCEIQRHPAESERILQHIPMQEGYKNMLTIIRQHHERLDGSGYPDKLTGDDILLQSRIMSIVDIYDAVTQERHYKPASTRSEAIKILRMEVEAGKLDKSLVDFFIGDIERIERLSERVKSARINHLAEISHRAGV</sequence>
<evidence type="ECO:0000259" key="1">
    <source>
        <dbReference type="PROSITE" id="PS51832"/>
    </source>
</evidence>
<dbReference type="RefSeq" id="WP_158946114.1">
    <property type="nucleotide sequence ID" value="NZ_CP046400.1"/>
</dbReference>
<dbReference type="PROSITE" id="PS51832">
    <property type="entry name" value="HD_GYP"/>
    <property type="match status" value="1"/>
</dbReference>
<dbReference type="EMBL" id="CP046400">
    <property type="protein sequence ID" value="QGY38903.1"/>
    <property type="molecule type" value="Genomic_DNA"/>
</dbReference>
<dbReference type="Gene3D" id="1.10.3210.10">
    <property type="entry name" value="Hypothetical protein af1432"/>
    <property type="match status" value="2"/>
</dbReference>
<dbReference type="InterPro" id="IPR003018">
    <property type="entry name" value="GAF"/>
</dbReference>
<dbReference type="InterPro" id="IPR029016">
    <property type="entry name" value="GAF-like_dom_sf"/>
</dbReference>
<dbReference type="Pfam" id="PF13185">
    <property type="entry name" value="GAF_2"/>
    <property type="match status" value="1"/>
</dbReference>
<dbReference type="InterPro" id="IPR037522">
    <property type="entry name" value="HD_GYP_dom"/>
</dbReference>
<dbReference type="AlphaFoldDB" id="A0A6I6JE41"/>